<keyword evidence="2" id="KW-0560">Oxidoreductase</keyword>
<evidence type="ECO:0000256" key="2">
    <source>
        <dbReference type="ARBA" id="ARBA00023002"/>
    </source>
</evidence>
<reference evidence="5" key="1">
    <citation type="submission" date="2014-12" db="EMBL/GenBank/DDBJ databases">
        <title>Genome sequence of Clostridium beijerinckii strain 59B.</title>
        <authorList>
            <person name="Little G.T."/>
            <person name="Minton N.P."/>
        </authorList>
    </citation>
    <scope>NUCLEOTIDE SEQUENCE [LARGE SCALE GENOMIC DNA]</scope>
    <source>
        <strain evidence="5">59B</strain>
    </source>
</reference>
<organism evidence="4 5">
    <name type="scientific">Clostridium beijerinckii</name>
    <name type="common">Clostridium MP</name>
    <dbReference type="NCBI Taxonomy" id="1520"/>
    <lineage>
        <taxon>Bacteria</taxon>
        <taxon>Bacillati</taxon>
        <taxon>Bacillota</taxon>
        <taxon>Clostridia</taxon>
        <taxon>Eubacteriales</taxon>
        <taxon>Clostridiaceae</taxon>
        <taxon>Clostridium</taxon>
    </lineage>
</organism>
<evidence type="ECO:0000313" key="5">
    <source>
        <dbReference type="Proteomes" id="UP000031866"/>
    </source>
</evidence>
<dbReference type="InterPro" id="IPR051312">
    <property type="entry name" value="Diverse_Substr_Oxidored"/>
</dbReference>
<dbReference type="InterPro" id="IPR002346">
    <property type="entry name" value="Mopterin_DH_FAD-bd"/>
</dbReference>
<dbReference type="GO" id="GO:0016491">
    <property type="term" value="F:oxidoreductase activity"/>
    <property type="evidence" value="ECO:0007669"/>
    <property type="project" value="UniProtKB-KW"/>
</dbReference>
<dbReference type="InterPro" id="IPR016169">
    <property type="entry name" value="FAD-bd_PCMH_sub2"/>
</dbReference>
<dbReference type="PANTHER" id="PTHR42659:SF9">
    <property type="entry name" value="XANTHINE DEHYDROGENASE FAD-BINDING SUBUNIT XDHB-RELATED"/>
    <property type="match status" value="1"/>
</dbReference>
<dbReference type="InterPro" id="IPR016166">
    <property type="entry name" value="FAD-bd_PCMH"/>
</dbReference>
<dbReference type="SUPFAM" id="SSF55447">
    <property type="entry name" value="CO dehydrogenase flavoprotein C-terminal domain-like"/>
    <property type="match status" value="1"/>
</dbReference>
<dbReference type="InterPro" id="IPR016167">
    <property type="entry name" value="FAD-bd_PCMH_sub1"/>
</dbReference>
<dbReference type="PROSITE" id="PS51387">
    <property type="entry name" value="FAD_PCMH"/>
    <property type="match status" value="1"/>
</dbReference>
<dbReference type="Pfam" id="PF03450">
    <property type="entry name" value="CO_deh_flav_C"/>
    <property type="match status" value="1"/>
</dbReference>
<gene>
    <name evidence="4" type="ORF">LF65_02155</name>
</gene>
<evidence type="ECO:0000256" key="1">
    <source>
        <dbReference type="ARBA" id="ARBA00022630"/>
    </source>
</evidence>
<dbReference type="OrthoDB" id="9789842at2"/>
<dbReference type="RefSeq" id="WP_041896026.1">
    <property type="nucleotide sequence ID" value="NZ_CP010086.2"/>
</dbReference>
<feature type="domain" description="FAD-binding PCMH-type" evidence="3">
    <location>
        <begin position="1"/>
        <end position="164"/>
    </location>
</feature>
<accession>A0A0B5QPH5</accession>
<evidence type="ECO:0000259" key="3">
    <source>
        <dbReference type="PROSITE" id="PS51387"/>
    </source>
</evidence>
<dbReference type="AlphaFoldDB" id="A0A0B5QPH5"/>
<dbReference type="Pfam" id="PF00941">
    <property type="entry name" value="FAD_binding_5"/>
    <property type="match status" value="1"/>
</dbReference>
<dbReference type="Gene3D" id="3.30.390.50">
    <property type="entry name" value="CO dehydrogenase flavoprotein, C-terminal domain"/>
    <property type="match status" value="1"/>
</dbReference>
<dbReference type="Proteomes" id="UP000031866">
    <property type="component" value="Chromosome"/>
</dbReference>
<dbReference type="InterPro" id="IPR036683">
    <property type="entry name" value="CO_DH_flav_C_dom_sf"/>
</dbReference>
<dbReference type="Gene3D" id="3.30.43.10">
    <property type="entry name" value="Uridine Diphospho-n-acetylenolpyruvylglucosamine Reductase, domain 2"/>
    <property type="match status" value="1"/>
</dbReference>
<protein>
    <submittedName>
        <fullName evidence="4">Molybdopterin dehydrogenase</fullName>
    </submittedName>
</protein>
<dbReference type="PANTHER" id="PTHR42659">
    <property type="entry name" value="XANTHINE DEHYDROGENASE SUBUNIT C-RELATED"/>
    <property type="match status" value="1"/>
</dbReference>
<dbReference type="Gene3D" id="3.30.465.10">
    <property type="match status" value="1"/>
</dbReference>
<sequence>MVDCYKPTSLKEALDILAKESVTPYAGGTDLMIKPDENATYLFLDKVAEMKNIVEDKEYIRIGAACTYTDIIENKLIPAVLKEAVSQIAAPAIRNLGTVGGNICNGSPKADSALILFATDSKLRLASNRGERVIPISDFYLGRKNTAIEKDELLVEILMNKNNLNNYYYKKVGERNALAISRVSFVGIINIVDDKVFNCRTAFGAVSDVVISRPDIDAMLIGKTVEEAKALKDKYLAAYEKEIVPIRGRVSAKYRKTVCMNLLRDFLESNGI</sequence>
<keyword evidence="1" id="KW-0285">Flavoprotein</keyword>
<dbReference type="InterPro" id="IPR036318">
    <property type="entry name" value="FAD-bd_PCMH-like_sf"/>
</dbReference>
<dbReference type="SUPFAM" id="SSF56176">
    <property type="entry name" value="FAD-binding/transporter-associated domain-like"/>
    <property type="match status" value="1"/>
</dbReference>
<name>A0A0B5QPH5_CLOBE</name>
<dbReference type="InterPro" id="IPR005107">
    <property type="entry name" value="CO_DH_flav_C"/>
</dbReference>
<dbReference type="EMBL" id="CP010086">
    <property type="protein sequence ID" value="AJG98743.1"/>
    <property type="molecule type" value="Genomic_DNA"/>
</dbReference>
<dbReference type="GO" id="GO:0071949">
    <property type="term" value="F:FAD binding"/>
    <property type="evidence" value="ECO:0007669"/>
    <property type="project" value="InterPro"/>
</dbReference>
<proteinExistence type="predicted"/>
<dbReference type="KEGG" id="cbei:LF65_02155"/>
<evidence type="ECO:0000313" key="4">
    <source>
        <dbReference type="EMBL" id="AJG98743.1"/>
    </source>
</evidence>
<dbReference type="STRING" id="1520.LF65_02155"/>
<dbReference type="SMART" id="SM01092">
    <property type="entry name" value="CO_deh_flav_C"/>
    <property type="match status" value="1"/>
</dbReference>